<dbReference type="EMBL" id="GHES01038683">
    <property type="protein sequence ID" value="MPA69242.1"/>
    <property type="molecule type" value="Transcribed_RNA"/>
</dbReference>
<name>A0A5B7BJZ6_DAVIN</name>
<dbReference type="PANTHER" id="PTHR48441">
    <property type="match status" value="1"/>
</dbReference>
<keyword evidence="4" id="KW-0132">Cell division</keyword>
<keyword evidence="8" id="KW-0137">Centromere</keyword>
<accession>A0A5B7BJZ6</accession>
<protein>
    <submittedName>
        <fullName evidence="11">Putative kinetochore protein NUF2</fullName>
    </submittedName>
</protein>
<feature type="domain" description="Kinetochore protein Nuf2 N-terminal" evidence="10">
    <location>
        <begin position="4"/>
        <end position="140"/>
    </location>
</feature>
<comment type="subcellular location">
    <subcellularLocation>
        <location evidence="1">Chromosome</location>
        <location evidence="1">Centromere</location>
    </subcellularLocation>
</comment>
<organism evidence="11">
    <name type="scientific">Davidia involucrata</name>
    <name type="common">Dove tree</name>
    <dbReference type="NCBI Taxonomy" id="16924"/>
    <lineage>
        <taxon>Eukaryota</taxon>
        <taxon>Viridiplantae</taxon>
        <taxon>Streptophyta</taxon>
        <taxon>Embryophyta</taxon>
        <taxon>Tracheophyta</taxon>
        <taxon>Spermatophyta</taxon>
        <taxon>Magnoliopsida</taxon>
        <taxon>eudicotyledons</taxon>
        <taxon>Gunneridae</taxon>
        <taxon>Pentapetalae</taxon>
        <taxon>asterids</taxon>
        <taxon>Cornales</taxon>
        <taxon>Nyssaceae</taxon>
        <taxon>Davidia</taxon>
    </lineage>
</organism>
<evidence type="ECO:0000256" key="1">
    <source>
        <dbReference type="ARBA" id="ARBA00004584"/>
    </source>
</evidence>
<feature type="coiled-coil region" evidence="9">
    <location>
        <begin position="197"/>
        <end position="266"/>
    </location>
</feature>
<comment type="similarity">
    <text evidence="2">Belongs to the NUF2 family.</text>
</comment>
<evidence type="ECO:0000256" key="2">
    <source>
        <dbReference type="ARBA" id="ARBA00005498"/>
    </source>
</evidence>
<evidence type="ECO:0000256" key="6">
    <source>
        <dbReference type="ARBA" id="ARBA00023054"/>
    </source>
</evidence>
<keyword evidence="6 9" id="KW-0175">Coiled coil</keyword>
<feature type="coiled-coil region" evidence="9">
    <location>
        <begin position="333"/>
        <end position="382"/>
    </location>
</feature>
<gene>
    <name evidence="11" type="ORF">Din_038683</name>
</gene>
<reference evidence="11" key="1">
    <citation type="submission" date="2019-08" db="EMBL/GenBank/DDBJ databases">
        <title>Reference gene set and small RNA set construction with multiple tissues from Davidia involucrata Baill.</title>
        <authorList>
            <person name="Yang H."/>
            <person name="Zhou C."/>
            <person name="Li G."/>
            <person name="Wang J."/>
            <person name="Gao P."/>
            <person name="Wang M."/>
            <person name="Wang R."/>
            <person name="Zhao Y."/>
        </authorList>
    </citation>
    <scope>NUCLEOTIDE SEQUENCE</scope>
    <source>
        <tissue evidence="11">Mixed with DoveR01_LX</tissue>
    </source>
</reference>
<dbReference type="GO" id="GO:0031262">
    <property type="term" value="C:Ndc80 complex"/>
    <property type="evidence" value="ECO:0007669"/>
    <property type="project" value="InterPro"/>
</dbReference>
<dbReference type="GO" id="GO:0051301">
    <property type="term" value="P:cell division"/>
    <property type="evidence" value="ECO:0007669"/>
    <property type="project" value="UniProtKB-KW"/>
</dbReference>
<evidence type="ECO:0000256" key="8">
    <source>
        <dbReference type="ARBA" id="ARBA00023328"/>
    </source>
</evidence>
<keyword evidence="5" id="KW-0498">Mitosis</keyword>
<dbReference type="InterPro" id="IPR038275">
    <property type="entry name" value="Nuf2_N_sf"/>
</dbReference>
<dbReference type="AlphaFoldDB" id="A0A5B7BJZ6"/>
<evidence type="ECO:0000313" key="11">
    <source>
        <dbReference type="EMBL" id="MPA69242.1"/>
    </source>
</evidence>
<evidence type="ECO:0000256" key="9">
    <source>
        <dbReference type="SAM" id="Coils"/>
    </source>
</evidence>
<evidence type="ECO:0000256" key="3">
    <source>
        <dbReference type="ARBA" id="ARBA00022454"/>
    </source>
</evidence>
<sequence length="453" mass="52014">MSKFEYPRLRRDDIIGVLADLQIATISEADLIHPNPDFISDLYTKLLFHLDFLQEDHWQVEFVALEQLDNPDHHLDSFRTTNLFNKIKGVVAAVDCPKTFTLGDLIKPDADRTELFLSALLNFCIHRNGKMNLLRPVVEDLTLLDEQRQELDAKIPQFNAEITEFNESREREMPLVQEVDAKVKELRQTIPGLNNHQMSLKASIRKLKERAKEMDEKISSAEFALVQNVQENANIRSKIVQSPDKLQRALEEKKSVRDETKNAERAAMQTFQEKTAIVEVYTKACKKMSKHFAQMQAIQEQVNSAKLIEKDGKVLKVKRSDEGVLEKSLEPKLVELQGKADQLDVLKKQLERERDLKYEEATKELNNVKLELELKRHDLEARPKKIEAVVAEADTITVKINSVKESGAAKQQELGRKCEEIVREFYRYSSSIGNLLPRIEVESGVDQGRSRST</sequence>
<evidence type="ECO:0000259" key="10">
    <source>
        <dbReference type="Pfam" id="PF03800"/>
    </source>
</evidence>
<dbReference type="InterPro" id="IPR005549">
    <property type="entry name" value="Kinetochore_Nuf2_N"/>
</dbReference>
<proteinExistence type="inferred from homology"/>
<evidence type="ECO:0000256" key="7">
    <source>
        <dbReference type="ARBA" id="ARBA00023306"/>
    </source>
</evidence>
<keyword evidence="3" id="KW-0158">Chromosome</keyword>
<keyword evidence="7" id="KW-0131">Cell cycle</keyword>
<dbReference type="Gene3D" id="1.10.418.60">
    <property type="entry name" value="Ncd80 complex, Nuf2 subunit"/>
    <property type="match status" value="1"/>
</dbReference>
<evidence type="ECO:0000256" key="5">
    <source>
        <dbReference type="ARBA" id="ARBA00022776"/>
    </source>
</evidence>
<evidence type="ECO:0000256" key="4">
    <source>
        <dbReference type="ARBA" id="ARBA00022618"/>
    </source>
</evidence>
<dbReference type="Pfam" id="PF03800">
    <property type="entry name" value="Nuf2"/>
    <property type="match status" value="1"/>
</dbReference>
<dbReference type="PANTHER" id="PTHR48441:SF1">
    <property type="entry name" value="NT-3"/>
    <property type="match status" value="1"/>
</dbReference>